<protein>
    <submittedName>
        <fullName evidence="7">7607_t:CDS:1</fullName>
    </submittedName>
</protein>
<feature type="transmembrane region" description="Helical" evidence="4">
    <location>
        <begin position="251"/>
        <end position="272"/>
    </location>
</feature>
<dbReference type="SUPFAM" id="SSF49764">
    <property type="entry name" value="HSP20-like chaperones"/>
    <property type="match status" value="1"/>
</dbReference>
<accession>A0A9N8ZQD1</accession>
<evidence type="ECO:0000313" key="8">
    <source>
        <dbReference type="Proteomes" id="UP000789706"/>
    </source>
</evidence>
<keyword evidence="4" id="KW-0472">Membrane</keyword>
<dbReference type="EMBL" id="CAJVPK010000389">
    <property type="protein sequence ID" value="CAG8503361.1"/>
    <property type="molecule type" value="Genomic_DNA"/>
</dbReference>
<evidence type="ECO:0000256" key="3">
    <source>
        <dbReference type="RuleBase" id="RU003616"/>
    </source>
</evidence>
<feature type="transmembrane region" description="Helical" evidence="4">
    <location>
        <begin position="227"/>
        <end position="245"/>
    </location>
</feature>
<dbReference type="PANTHER" id="PTHR11527">
    <property type="entry name" value="HEAT-SHOCK PROTEIN 20 FAMILY MEMBER"/>
    <property type="match status" value="1"/>
</dbReference>
<evidence type="ECO:0000256" key="1">
    <source>
        <dbReference type="ARBA" id="ARBA00023016"/>
    </source>
</evidence>
<dbReference type="PROSITE" id="PS51203">
    <property type="entry name" value="CS"/>
    <property type="match status" value="1"/>
</dbReference>
<dbReference type="AlphaFoldDB" id="A0A9N8ZQD1"/>
<reference evidence="7" key="1">
    <citation type="submission" date="2021-06" db="EMBL/GenBank/DDBJ databases">
        <authorList>
            <person name="Kallberg Y."/>
            <person name="Tangrot J."/>
            <person name="Rosling A."/>
        </authorList>
    </citation>
    <scope>NUCLEOTIDE SEQUENCE</scope>
    <source>
        <strain evidence="7">AZ414A</strain>
    </source>
</reference>
<comment type="similarity">
    <text evidence="2 3">Belongs to the small heat shock protein (HSP20) family.</text>
</comment>
<dbReference type="InterPro" id="IPR002068">
    <property type="entry name" value="A-crystallin/Hsp20_dom"/>
</dbReference>
<dbReference type="Gene3D" id="2.60.40.790">
    <property type="match status" value="1"/>
</dbReference>
<organism evidence="7 8">
    <name type="scientific">Diversispora eburnea</name>
    <dbReference type="NCBI Taxonomy" id="1213867"/>
    <lineage>
        <taxon>Eukaryota</taxon>
        <taxon>Fungi</taxon>
        <taxon>Fungi incertae sedis</taxon>
        <taxon>Mucoromycota</taxon>
        <taxon>Glomeromycotina</taxon>
        <taxon>Glomeromycetes</taxon>
        <taxon>Diversisporales</taxon>
        <taxon>Diversisporaceae</taxon>
        <taxon>Diversispora</taxon>
    </lineage>
</organism>
<dbReference type="InterPro" id="IPR031107">
    <property type="entry name" value="Small_HSP"/>
</dbReference>
<keyword evidence="4" id="KW-0812">Transmembrane</keyword>
<keyword evidence="4" id="KW-1133">Transmembrane helix</keyword>
<name>A0A9N8ZQD1_9GLOM</name>
<comment type="caution">
    <text evidence="7">The sequence shown here is derived from an EMBL/GenBank/DDBJ whole genome shotgun (WGS) entry which is preliminary data.</text>
</comment>
<evidence type="ECO:0000313" key="7">
    <source>
        <dbReference type="EMBL" id="CAG8503361.1"/>
    </source>
</evidence>
<evidence type="ECO:0000259" key="5">
    <source>
        <dbReference type="PROSITE" id="PS01031"/>
    </source>
</evidence>
<feature type="domain" description="CS" evidence="6">
    <location>
        <begin position="318"/>
        <end position="423"/>
    </location>
</feature>
<evidence type="ECO:0000256" key="4">
    <source>
        <dbReference type="SAM" id="Phobius"/>
    </source>
</evidence>
<keyword evidence="1" id="KW-0346">Stress response</keyword>
<dbReference type="Proteomes" id="UP000789706">
    <property type="component" value="Unassembled WGS sequence"/>
</dbReference>
<gene>
    <name evidence="7" type="ORF">DEBURN_LOCUS4793</name>
</gene>
<proteinExistence type="inferred from homology"/>
<feature type="domain" description="SHSP" evidence="5">
    <location>
        <begin position="313"/>
        <end position="425"/>
    </location>
</feature>
<evidence type="ECO:0000256" key="2">
    <source>
        <dbReference type="PROSITE-ProRule" id="PRU00285"/>
    </source>
</evidence>
<dbReference type="OrthoDB" id="1431247at2759"/>
<dbReference type="Pfam" id="PF00011">
    <property type="entry name" value="HSP20"/>
    <property type="match status" value="1"/>
</dbReference>
<dbReference type="PROSITE" id="PS01031">
    <property type="entry name" value="SHSP"/>
    <property type="match status" value="1"/>
</dbReference>
<dbReference type="CDD" id="cd06464">
    <property type="entry name" value="ACD_sHsps-like"/>
    <property type="match status" value="1"/>
</dbReference>
<sequence length="425" mass="46854">MSWSLSSDFSLINNPSSVWSYGLKPDGFLTGPFSLFTNLVRDLNNGNGTGIFAWLENGASFGNSWLGVYYNPNPTTTIVGYCCSKKIFPAKSVCMHPNTDSGSSVVRFTAPTNGNYSLDVTFQHVDDTATNRHTGVYIIHNDFEILWETDLNGVGYSDSFKSIDSGIVVKERETIDFIVSKGLDGTSSYDMTFARVDIQLVATSTNEILPTNTDSINSTNKNHGSSVTVVIFIVLLFILVITVILDPNTKTLLIIYLTFSVSILLAMALSTFGSRGLTGDALYDDTISRIRRDFDRIFSDFFNDAPRPLSLGHVGPSGSGGVYVPRVDVDNNIVVHAELPGVSKENVNVDIRDNHLILSGENKQESNYDTSTGWVRERRFGRFQRSIPLPGNVDFEKSNAKFSDGILEIKLPRTQESTGKRITVE</sequence>
<keyword evidence="8" id="KW-1185">Reference proteome</keyword>
<dbReference type="InterPro" id="IPR007052">
    <property type="entry name" value="CS_dom"/>
</dbReference>
<dbReference type="InterPro" id="IPR008978">
    <property type="entry name" value="HSP20-like_chaperone"/>
</dbReference>
<evidence type="ECO:0000259" key="6">
    <source>
        <dbReference type="PROSITE" id="PS51203"/>
    </source>
</evidence>